<dbReference type="CDD" id="cd17246">
    <property type="entry name" value="RMtype1_S_SonII-TRD2-CR2_like"/>
    <property type="match status" value="1"/>
</dbReference>
<reference evidence="5 6" key="1">
    <citation type="submission" date="2020-06" db="EMBL/GenBank/DDBJ databases">
        <title>Genome mining for natural products.</title>
        <authorList>
            <person name="Zhang B."/>
            <person name="Shi J."/>
            <person name="Ge H."/>
        </authorList>
    </citation>
    <scope>NUCLEOTIDE SEQUENCE [LARGE SCALE GENOMIC DNA]</scope>
    <source>
        <strain evidence="5 6">NA00687</strain>
    </source>
</reference>
<comment type="similarity">
    <text evidence="1">Belongs to the type-I restriction system S methylase family.</text>
</comment>
<evidence type="ECO:0000256" key="2">
    <source>
        <dbReference type="ARBA" id="ARBA00022747"/>
    </source>
</evidence>
<evidence type="ECO:0000259" key="4">
    <source>
        <dbReference type="Pfam" id="PF01420"/>
    </source>
</evidence>
<evidence type="ECO:0000256" key="3">
    <source>
        <dbReference type="ARBA" id="ARBA00023125"/>
    </source>
</evidence>
<protein>
    <submittedName>
        <fullName evidence="5">Restriction endonuclease subunit S</fullName>
    </submittedName>
</protein>
<dbReference type="GO" id="GO:0009307">
    <property type="term" value="P:DNA restriction-modification system"/>
    <property type="evidence" value="ECO:0007669"/>
    <property type="project" value="UniProtKB-KW"/>
</dbReference>
<dbReference type="Pfam" id="PF01420">
    <property type="entry name" value="Methylase_S"/>
    <property type="match status" value="1"/>
</dbReference>
<evidence type="ECO:0000313" key="5">
    <source>
        <dbReference type="EMBL" id="QKW50922.1"/>
    </source>
</evidence>
<accession>A0A7H8N958</accession>
<dbReference type="PANTHER" id="PTHR30408">
    <property type="entry name" value="TYPE-1 RESTRICTION ENZYME ECOKI SPECIFICITY PROTEIN"/>
    <property type="match status" value="1"/>
</dbReference>
<dbReference type="GO" id="GO:0004519">
    <property type="term" value="F:endonuclease activity"/>
    <property type="evidence" value="ECO:0007669"/>
    <property type="project" value="UniProtKB-KW"/>
</dbReference>
<dbReference type="REBASE" id="402477">
    <property type="entry name" value="S.Ssp687ORF16840P"/>
</dbReference>
<dbReference type="PANTHER" id="PTHR30408:SF12">
    <property type="entry name" value="TYPE I RESTRICTION ENZYME MJAVIII SPECIFICITY SUBUNIT"/>
    <property type="match status" value="1"/>
</dbReference>
<gene>
    <name evidence="5" type="ORF">HUT08_16835</name>
</gene>
<dbReference type="InterPro" id="IPR044946">
    <property type="entry name" value="Restrct_endonuc_typeI_TRD_sf"/>
</dbReference>
<dbReference type="InterPro" id="IPR052021">
    <property type="entry name" value="Type-I_RS_S_subunit"/>
</dbReference>
<dbReference type="GO" id="GO:0003677">
    <property type="term" value="F:DNA binding"/>
    <property type="evidence" value="ECO:0007669"/>
    <property type="project" value="UniProtKB-KW"/>
</dbReference>
<keyword evidence="6" id="KW-1185">Reference proteome</keyword>
<proteinExistence type="inferred from homology"/>
<keyword evidence="5" id="KW-0255">Endonuclease</keyword>
<name>A0A7H8N958_9ACTN</name>
<evidence type="ECO:0000256" key="1">
    <source>
        <dbReference type="ARBA" id="ARBA00010923"/>
    </source>
</evidence>
<dbReference type="RefSeq" id="WP_176162648.1">
    <property type="nucleotide sequence ID" value="NZ_CP054929.1"/>
</dbReference>
<evidence type="ECO:0000313" key="6">
    <source>
        <dbReference type="Proteomes" id="UP000509303"/>
    </source>
</evidence>
<keyword evidence="3" id="KW-0238">DNA-binding</keyword>
<keyword evidence="5" id="KW-0378">Hydrolase</keyword>
<dbReference type="Proteomes" id="UP000509303">
    <property type="component" value="Chromosome"/>
</dbReference>
<dbReference type="InterPro" id="IPR000055">
    <property type="entry name" value="Restrct_endonuc_typeI_TRD"/>
</dbReference>
<keyword evidence="2" id="KW-0680">Restriction system</keyword>
<dbReference type="AlphaFoldDB" id="A0A7H8N958"/>
<organism evidence="5 6">
    <name type="scientific">Streptomyces buecherae</name>
    <dbReference type="NCBI Taxonomy" id="2763006"/>
    <lineage>
        <taxon>Bacteria</taxon>
        <taxon>Bacillati</taxon>
        <taxon>Actinomycetota</taxon>
        <taxon>Actinomycetes</taxon>
        <taxon>Kitasatosporales</taxon>
        <taxon>Streptomycetaceae</taxon>
        <taxon>Streptomyces</taxon>
    </lineage>
</organism>
<dbReference type="Gene3D" id="3.90.220.20">
    <property type="entry name" value="DNA methylase specificity domains"/>
    <property type="match status" value="2"/>
</dbReference>
<keyword evidence="5" id="KW-0540">Nuclease</keyword>
<dbReference type="SUPFAM" id="SSF116734">
    <property type="entry name" value="DNA methylase specificity domain"/>
    <property type="match status" value="2"/>
</dbReference>
<feature type="domain" description="Type I restriction modification DNA specificity" evidence="4">
    <location>
        <begin position="88"/>
        <end position="197"/>
    </location>
</feature>
<dbReference type="EMBL" id="CP054929">
    <property type="protein sequence ID" value="QKW50922.1"/>
    <property type="molecule type" value="Genomic_DNA"/>
</dbReference>
<sequence>MGADKLLALADVRAPRGFGALPTGWRWASLESVCVGIFDCPHSTPQLTESGPFVVRTQDIITGVLNLKSAARVSRETYAERIQRAEPTRGDLLYSREGTYFGIAAEVPVGVEVCLGQRMVLIRPDSRQVNYRFLRYWLNSPIMAAHIHGYRDGSVAQRLNLPTIRALPVLIPSMAEQESIARILGVLDDKVEVNERIASMAESLCQSIFSEQSWEVRTSVEEISALRKEQVVPATLAEEAVAHYSLPAFDSGAMPEITEPGSIKSAKFAIRQPSVLLSKLNPSIPRVWNVYPDREIPALASTEFLVLEPQNGVSAAELWAVLSQPGLFGNLAANATGTSKSHQRVRPAEVMTSMVVDPRGIGNARGQVRALADRVMQARNESRTLATLRDTLLPQLMSGKLRVRDAEQIVEDAV</sequence>